<dbReference type="Pfam" id="PF00535">
    <property type="entry name" value="Glycos_transf_2"/>
    <property type="match status" value="1"/>
</dbReference>
<feature type="domain" description="Galactosyltransferase C-terminal" evidence="3">
    <location>
        <begin position="175"/>
        <end position="222"/>
    </location>
</feature>
<dbReference type="Proteomes" id="UP000321034">
    <property type="component" value="Unassembled WGS sequence"/>
</dbReference>
<dbReference type="InterPro" id="IPR027791">
    <property type="entry name" value="Galactosyl_T_C"/>
</dbReference>
<dbReference type="CDD" id="cd04186">
    <property type="entry name" value="GT_2_like_c"/>
    <property type="match status" value="1"/>
</dbReference>
<comment type="caution">
    <text evidence="4">The sequence shown here is derived from an EMBL/GenBank/DDBJ whole genome shotgun (WGS) entry which is preliminary data.</text>
</comment>
<accession>A0A5C8HYZ8</accession>
<evidence type="ECO:0000313" key="5">
    <source>
        <dbReference type="Proteomes" id="UP000321034"/>
    </source>
</evidence>
<dbReference type="OrthoDB" id="9771846at2"/>
<dbReference type="Gene3D" id="3.90.550.10">
    <property type="entry name" value="Spore Coat Polysaccharide Biosynthesis Protein SpsA, Chain A"/>
    <property type="match status" value="1"/>
</dbReference>
<evidence type="ECO:0000256" key="1">
    <source>
        <dbReference type="ARBA" id="ARBA00022679"/>
    </source>
</evidence>
<dbReference type="PANTHER" id="PTHR43179">
    <property type="entry name" value="RHAMNOSYLTRANSFERASE WBBL"/>
    <property type="match status" value="1"/>
</dbReference>
<evidence type="ECO:0000313" key="4">
    <source>
        <dbReference type="EMBL" id="TXK10284.1"/>
    </source>
</evidence>
<organism evidence="4 5">
    <name type="scientific">Microbacterium hatanonis</name>
    <dbReference type="NCBI Taxonomy" id="404366"/>
    <lineage>
        <taxon>Bacteria</taxon>
        <taxon>Bacillati</taxon>
        <taxon>Actinomycetota</taxon>
        <taxon>Actinomycetes</taxon>
        <taxon>Micrococcales</taxon>
        <taxon>Microbacteriaceae</taxon>
        <taxon>Microbacterium</taxon>
    </lineage>
</organism>
<dbReference type="AlphaFoldDB" id="A0A5C8HYZ8"/>
<evidence type="ECO:0000259" key="2">
    <source>
        <dbReference type="Pfam" id="PF00535"/>
    </source>
</evidence>
<dbReference type="PANTHER" id="PTHR43179:SF7">
    <property type="entry name" value="RHAMNOSYLTRANSFERASE WBBL"/>
    <property type="match status" value="1"/>
</dbReference>
<name>A0A5C8HYZ8_9MICO</name>
<dbReference type="RefSeq" id="WP_147895459.1">
    <property type="nucleotide sequence ID" value="NZ_BAAANR010000001.1"/>
</dbReference>
<feature type="domain" description="Glycosyltransferase 2-like" evidence="2">
    <location>
        <begin position="8"/>
        <end position="127"/>
    </location>
</feature>
<proteinExistence type="predicted"/>
<protein>
    <submittedName>
        <fullName evidence="4">Glycosyltransferase family 2 protein</fullName>
    </submittedName>
</protein>
<dbReference type="Pfam" id="PF02709">
    <property type="entry name" value="Glyco_transf_7C"/>
    <property type="match status" value="1"/>
</dbReference>
<dbReference type="InterPro" id="IPR029044">
    <property type="entry name" value="Nucleotide-diphossugar_trans"/>
</dbReference>
<dbReference type="InterPro" id="IPR001173">
    <property type="entry name" value="Glyco_trans_2-like"/>
</dbReference>
<dbReference type="EMBL" id="VRSV01000002">
    <property type="protein sequence ID" value="TXK10284.1"/>
    <property type="molecule type" value="Genomic_DNA"/>
</dbReference>
<reference evidence="4 5" key="1">
    <citation type="submission" date="2019-08" db="EMBL/GenBank/DDBJ databases">
        <authorList>
            <person name="Dong K."/>
        </authorList>
    </citation>
    <scope>NUCLEOTIDE SEQUENCE [LARGE SCALE GENOMIC DNA]</scope>
    <source>
        <strain evidence="4 5">JCM14558</strain>
    </source>
</reference>
<evidence type="ECO:0000259" key="3">
    <source>
        <dbReference type="Pfam" id="PF02709"/>
    </source>
</evidence>
<dbReference type="GO" id="GO:0016740">
    <property type="term" value="F:transferase activity"/>
    <property type="evidence" value="ECO:0007669"/>
    <property type="project" value="UniProtKB-KW"/>
</dbReference>
<keyword evidence="5" id="KW-1185">Reference proteome</keyword>
<gene>
    <name evidence="4" type="ORF">FVP77_15680</name>
</gene>
<sequence>MTSAEIAVVIVNYNTKDETAESIASLLATTTTPIEIVVVDNGSHDGSVDALRARFPEITVVDAGANLGFAAGVNRGAEASTAPWILLLNPDTVVLDGAIDALRTFSLDHPSYGLYGGRTLRPDGTVDPSSCWGDMTLWSLVSFAAGLSTAFKRSRIFDPESLGSWQRDSVREVPIITGCLLLISRDGWNRLGGMDEQYFLYGEDADFSLRARRAGLRPVIVPDAEIVHAVGGSTASSGRKMCMVMAGKATVLRKNWPAPQAAAGIALLQVGAATRTLLARVRGRRHTTWDEVWRRRRDWRPGYPLARQTIFGFDPSTGSEAPEKAPA</sequence>
<dbReference type="SUPFAM" id="SSF53448">
    <property type="entry name" value="Nucleotide-diphospho-sugar transferases"/>
    <property type="match status" value="1"/>
</dbReference>
<keyword evidence="1 4" id="KW-0808">Transferase</keyword>